<dbReference type="SUPFAM" id="SSF102114">
    <property type="entry name" value="Radical SAM enzymes"/>
    <property type="match status" value="1"/>
</dbReference>
<dbReference type="GO" id="GO:0003824">
    <property type="term" value="F:catalytic activity"/>
    <property type="evidence" value="ECO:0007669"/>
    <property type="project" value="InterPro"/>
</dbReference>
<evidence type="ECO:0000256" key="5">
    <source>
        <dbReference type="ARBA" id="ARBA00022691"/>
    </source>
</evidence>
<gene>
    <name evidence="10" type="ORF">BECKSD772D_GA0070982_11158</name>
</gene>
<evidence type="ECO:0000256" key="2">
    <source>
        <dbReference type="ARBA" id="ARBA00001966"/>
    </source>
</evidence>
<evidence type="ECO:0000256" key="8">
    <source>
        <dbReference type="ARBA" id="ARBA00023004"/>
    </source>
</evidence>
<evidence type="ECO:0000256" key="6">
    <source>
        <dbReference type="ARBA" id="ARBA00022723"/>
    </source>
</evidence>
<evidence type="ECO:0000256" key="9">
    <source>
        <dbReference type="ARBA" id="ARBA00023014"/>
    </source>
</evidence>
<dbReference type="InterPro" id="IPR003739">
    <property type="entry name" value="Lys_aminomutase/Glu_NH3_mut"/>
</dbReference>
<proteinExistence type="inferred from homology"/>
<dbReference type="PANTHER" id="PTHR30538">
    <property type="entry name" value="LYSINE 2,3-AMINOMUTASE-RELATED"/>
    <property type="match status" value="1"/>
</dbReference>
<evidence type="ECO:0000256" key="7">
    <source>
        <dbReference type="ARBA" id="ARBA00022898"/>
    </source>
</evidence>
<sequence length="438" mass="50910">MPERCKLYTLRNVRTIPQFQRLPQSFQSDLRIVGQVYPFRVNSYIVEELIDWNNAPDDPIFRLVFPSKEMLAPEHYEKIASIIGKDAGQERDIDRAEINAAVNDIRARLNPHPAEQRERNMPHLDGKPLHGIQHKYHQTVLFFPNQGQTCHAYCSFCFRWPQFVGVKELRIASQEVDTLIEYLSRHPEVSDVLLTGGDPLIMKAKVLAPYIDKLLDARLPHLKTIRIGTKTLSHWPYRFITDDDADDLLRLFAKITARGKHLAFMAHFNHPKELKTVAVRNAIKRIQETGAQIRTQSPLLSHINDQSEAWSEMWKLQTELGCIPYYMFINRDTGAQHYFGVPLVRAWEIFKHAYRNVTGLARTVRGPSMSTALGKVQILGVGKIRDERIFVMQFLQARDPEWVKRPFFAKYDAKATWFDELQPYDYEGFFFEKDSPQS</sequence>
<keyword evidence="7" id="KW-0663">Pyridoxal phosphate</keyword>
<evidence type="ECO:0000256" key="4">
    <source>
        <dbReference type="ARBA" id="ARBA00022485"/>
    </source>
</evidence>
<dbReference type="InterPro" id="IPR007197">
    <property type="entry name" value="rSAM"/>
</dbReference>
<keyword evidence="8" id="KW-0408">Iron</keyword>
<evidence type="ECO:0000256" key="3">
    <source>
        <dbReference type="ARBA" id="ARBA00008703"/>
    </source>
</evidence>
<protein>
    <submittedName>
        <fullName evidence="10">KamA family protein</fullName>
    </submittedName>
</protein>
<keyword evidence="6" id="KW-0479">Metal-binding</keyword>
<organism evidence="10">
    <name type="scientific">Candidatus Kentrum sp. SD</name>
    <dbReference type="NCBI Taxonomy" id="2126332"/>
    <lineage>
        <taxon>Bacteria</taxon>
        <taxon>Pseudomonadati</taxon>
        <taxon>Pseudomonadota</taxon>
        <taxon>Gammaproteobacteria</taxon>
        <taxon>Candidatus Kentrum</taxon>
    </lineage>
</organism>
<name>A0A451BQC2_9GAMM</name>
<keyword evidence="9" id="KW-0411">Iron-sulfur</keyword>
<evidence type="ECO:0000313" key="10">
    <source>
        <dbReference type="EMBL" id="VFK80445.1"/>
    </source>
</evidence>
<dbReference type="SFLD" id="SFLDG01070">
    <property type="entry name" value="PLP-dependent"/>
    <property type="match status" value="1"/>
</dbReference>
<evidence type="ECO:0000256" key="1">
    <source>
        <dbReference type="ARBA" id="ARBA00001933"/>
    </source>
</evidence>
<dbReference type="AlphaFoldDB" id="A0A451BQC2"/>
<dbReference type="GO" id="GO:0051539">
    <property type="term" value="F:4 iron, 4 sulfur cluster binding"/>
    <property type="evidence" value="ECO:0007669"/>
    <property type="project" value="UniProtKB-KW"/>
</dbReference>
<dbReference type="EMBL" id="CAADHB010000115">
    <property type="protein sequence ID" value="VFK80445.1"/>
    <property type="molecule type" value="Genomic_DNA"/>
</dbReference>
<comment type="cofactor">
    <cofactor evidence="1">
        <name>pyridoxal 5'-phosphate</name>
        <dbReference type="ChEBI" id="CHEBI:597326"/>
    </cofactor>
</comment>
<dbReference type="Gene3D" id="3.20.20.70">
    <property type="entry name" value="Aldolase class I"/>
    <property type="match status" value="1"/>
</dbReference>
<comment type="similarity">
    <text evidence="3">Belongs to the radical SAM superfamily. KamA family.</text>
</comment>
<keyword evidence="4" id="KW-0004">4Fe-4S</keyword>
<dbReference type="SFLD" id="SFLDS00029">
    <property type="entry name" value="Radical_SAM"/>
    <property type="match status" value="1"/>
</dbReference>
<dbReference type="PANTHER" id="PTHR30538:SF0">
    <property type="entry name" value="L-LYSINE 2,3-AMINOMUTASE AQ_1632-RELATED"/>
    <property type="match status" value="1"/>
</dbReference>
<reference evidence="10" key="1">
    <citation type="submission" date="2019-02" db="EMBL/GenBank/DDBJ databases">
        <authorList>
            <person name="Gruber-Vodicka R. H."/>
            <person name="Seah K. B. B."/>
        </authorList>
    </citation>
    <scope>NUCLEOTIDE SEQUENCE</scope>
    <source>
        <strain evidence="10">BECK_S127</strain>
    </source>
</reference>
<dbReference type="InterPro" id="IPR058240">
    <property type="entry name" value="rSAM_sf"/>
</dbReference>
<accession>A0A451BQC2</accession>
<dbReference type="InterPro" id="IPR013785">
    <property type="entry name" value="Aldolase_TIM"/>
</dbReference>
<keyword evidence="5" id="KW-0949">S-adenosyl-L-methionine</keyword>
<comment type="cofactor">
    <cofactor evidence="2">
        <name>[4Fe-4S] cluster</name>
        <dbReference type="ChEBI" id="CHEBI:49883"/>
    </cofactor>
</comment>
<dbReference type="GO" id="GO:0046872">
    <property type="term" value="F:metal ion binding"/>
    <property type="evidence" value="ECO:0007669"/>
    <property type="project" value="UniProtKB-KW"/>
</dbReference>